<keyword evidence="6 10" id="KW-0032">Aminotransferase</keyword>
<evidence type="ECO:0000256" key="7">
    <source>
        <dbReference type="ARBA" id="ARBA00022679"/>
    </source>
</evidence>
<dbReference type="CDD" id="cd00714">
    <property type="entry name" value="GFAT"/>
    <property type="match status" value="1"/>
</dbReference>
<dbReference type="GO" id="GO:0006487">
    <property type="term" value="P:protein N-linked glycosylation"/>
    <property type="evidence" value="ECO:0007669"/>
    <property type="project" value="TreeGrafter"/>
</dbReference>
<dbReference type="GO" id="GO:0097367">
    <property type="term" value="F:carbohydrate derivative binding"/>
    <property type="evidence" value="ECO:0007669"/>
    <property type="project" value="InterPro"/>
</dbReference>
<dbReference type="CDD" id="cd05008">
    <property type="entry name" value="SIS_GlmS_GlmD_1"/>
    <property type="match status" value="1"/>
</dbReference>
<dbReference type="Proteomes" id="UP000183635">
    <property type="component" value="Unassembled WGS sequence"/>
</dbReference>
<dbReference type="CDD" id="cd05009">
    <property type="entry name" value="SIS_GlmS_GlmD_2"/>
    <property type="match status" value="1"/>
</dbReference>
<dbReference type="GO" id="GO:0005975">
    <property type="term" value="P:carbohydrate metabolic process"/>
    <property type="evidence" value="ECO:0007669"/>
    <property type="project" value="UniProtKB-UniRule"/>
</dbReference>
<evidence type="ECO:0000256" key="1">
    <source>
        <dbReference type="ARBA" id="ARBA00001031"/>
    </source>
</evidence>
<evidence type="ECO:0000313" key="14">
    <source>
        <dbReference type="Proteomes" id="UP000183635"/>
    </source>
</evidence>
<feature type="initiator methionine" description="Removed" evidence="10">
    <location>
        <position position="1"/>
    </location>
</feature>
<dbReference type="EC" id="2.6.1.16" evidence="3 10"/>
<name>A0A1I3BZS4_9RHOB</name>
<evidence type="ECO:0000256" key="5">
    <source>
        <dbReference type="ARBA" id="ARBA00022490"/>
    </source>
</evidence>
<evidence type="ECO:0000256" key="4">
    <source>
        <dbReference type="ARBA" id="ARBA00016090"/>
    </source>
</evidence>
<evidence type="ECO:0000256" key="9">
    <source>
        <dbReference type="ARBA" id="ARBA00022962"/>
    </source>
</evidence>
<dbReference type="InterPro" id="IPR035466">
    <property type="entry name" value="GlmS/AgaS_SIS"/>
</dbReference>
<dbReference type="SUPFAM" id="SSF56235">
    <property type="entry name" value="N-terminal nucleophile aminohydrolases (Ntn hydrolases)"/>
    <property type="match status" value="1"/>
</dbReference>
<evidence type="ECO:0000259" key="12">
    <source>
        <dbReference type="PROSITE" id="PS51464"/>
    </source>
</evidence>
<dbReference type="NCBIfam" id="TIGR01135">
    <property type="entry name" value="glmS"/>
    <property type="match status" value="1"/>
</dbReference>
<evidence type="ECO:0000259" key="11">
    <source>
        <dbReference type="PROSITE" id="PS51278"/>
    </source>
</evidence>
<dbReference type="GO" id="GO:0006002">
    <property type="term" value="P:fructose 6-phosphate metabolic process"/>
    <property type="evidence" value="ECO:0007669"/>
    <property type="project" value="TreeGrafter"/>
</dbReference>
<dbReference type="Pfam" id="PF13522">
    <property type="entry name" value="GATase_6"/>
    <property type="match status" value="1"/>
</dbReference>
<dbReference type="NCBIfam" id="NF001484">
    <property type="entry name" value="PRK00331.1"/>
    <property type="match status" value="1"/>
</dbReference>
<keyword evidence="7 10" id="KW-0808">Transferase</keyword>
<evidence type="ECO:0000256" key="10">
    <source>
        <dbReference type="HAMAP-Rule" id="MF_00164"/>
    </source>
</evidence>
<evidence type="ECO:0000256" key="8">
    <source>
        <dbReference type="ARBA" id="ARBA00022737"/>
    </source>
</evidence>
<dbReference type="InterPro" id="IPR047084">
    <property type="entry name" value="GFAT_N"/>
</dbReference>
<dbReference type="FunFam" id="3.40.50.10490:FF:000001">
    <property type="entry name" value="Glutamine--fructose-6-phosphate aminotransferase [isomerizing]"/>
    <property type="match status" value="1"/>
</dbReference>
<evidence type="ECO:0000313" key="13">
    <source>
        <dbReference type="EMBL" id="SFH67815.1"/>
    </source>
</evidence>
<dbReference type="InterPro" id="IPR035490">
    <property type="entry name" value="GlmS/FrlB_SIS"/>
</dbReference>
<feature type="active site" description="For Fru-6P isomerization activity" evidence="10">
    <location>
        <position position="600"/>
    </location>
</feature>
<dbReference type="InterPro" id="IPR005855">
    <property type="entry name" value="GFAT"/>
</dbReference>
<keyword evidence="5 10" id="KW-0963">Cytoplasm</keyword>
<feature type="active site" description="Nucleophile; for GATase activity" evidence="10">
    <location>
        <position position="2"/>
    </location>
</feature>
<accession>A0A1I3BZS4</accession>
<dbReference type="RefSeq" id="WP_074969034.1">
    <property type="nucleotide sequence ID" value="NZ_CBCRYP010000025.1"/>
</dbReference>
<organism evidence="13 14">
    <name type="scientific">Paracoccus aminovorans</name>
    <dbReference type="NCBI Taxonomy" id="34004"/>
    <lineage>
        <taxon>Bacteria</taxon>
        <taxon>Pseudomonadati</taxon>
        <taxon>Pseudomonadota</taxon>
        <taxon>Alphaproteobacteria</taxon>
        <taxon>Rhodobacterales</taxon>
        <taxon>Paracoccaceae</taxon>
        <taxon>Paracoccus</taxon>
    </lineage>
</organism>
<dbReference type="PANTHER" id="PTHR10937">
    <property type="entry name" value="GLUCOSAMINE--FRUCTOSE-6-PHOSPHATE AMINOTRANSFERASE, ISOMERIZING"/>
    <property type="match status" value="1"/>
</dbReference>
<dbReference type="InterPro" id="IPR029055">
    <property type="entry name" value="Ntn_hydrolases_N"/>
</dbReference>
<dbReference type="GO" id="GO:0006047">
    <property type="term" value="P:UDP-N-acetylglucosamine metabolic process"/>
    <property type="evidence" value="ECO:0007669"/>
    <property type="project" value="TreeGrafter"/>
</dbReference>
<dbReference type="OrthoDB" id="9761808at2"/>
<proteinExistence type="inferred from homology"/>
<keyword evidence="9" id="KW-0315">Glutamine amidotransferase</keyword>
<dbReference type="STRING" id="34004.SAMN04488021_12621"/>
<dbReference type="InterPro" id="IPR017932">
    <property type="entry name" value="GATase_2_dom"/>
</dbReference>
<evidence type="ECO:0000256" key="3">
    <source>
        <dbReference type="ARBA" id="ARBA00012916"/>
    </source>
</evidence>
<dbReference type="SUPFAM" id="SSF53697">
    <property type="entry name" value="SIS domain"/>
    <property type="match status" value="1"/>
</dbReference>
<dbReference type="HAMAP" id="MF_00164">
    <property type="entry name" value="GlmS"/>
    <property type="match status" value="1"/>
</dbReference>
<dbReference type="InterPro" id="IPR046348">
    <property type="entry name" value="SIS_dom_sf"/>
</dbReference>
<dbReference type="EMBL" id="FOPU01000026">
    <property type="protein sequence ID" value="SFH67815.1"/>
    <property type="molecule type" value="Genomic_DNA"/>
</dbReference>
<comment type="catalytic activity">
    <reaction evidence="1 10">
        <text>D-fructose 6-phosphate + L-glutamine = D-glucosamine 6-phosphate + L-glutamate</text>
        <dbReference type="Rhea" id="RHEA:13237"/>
        <dbReference type="ChEBI" id="CHEBI:29985"/>
        <dbReference type="ChEBI" id="CHEBI:58359"/>
        <dbReference type="ChEBI" id="CHEBI:58725"/>
        <dbReference type="ChEBI" id="CHEBI:61527"/>
        <dbReference type="EC" id="2.6.1.16"/>
    </reaction>
</comment>
<dbReference type="Pfam" id="PF01380">
    <property type="entry name" value="SIS"/>
    <property type="match status" value="2"/>
</dbReference>
<keyword evidence="8" id="KW-0677">Repeat</keyword>
<dbReference type="InterPro" id="IPR001347">
    <property type="entry name" value="SIS_dom"/>
</dbReference>
<dbReference type="PROSITE" id="PS51278">
    <property type="entry name" value="GATASE_TYPE_2"/>
    <property type="match status" value="1"/>
</dbReference>
<keyword evidence="14" id="KW-1185">Reference proteome</keyword>
<protein>
    <recommendedName>
        <fullName evidence="4 10">Glutamine--fructose-6-phosphate aminotransferase [isomerizing]</fullName>
        <ecNumber evidence="3 10">2.6.1.16</ecNumber>
    </recommendedName>
    <alternativeName>
        <fullName evidence="10">D-fructose-6-phosphate amidotransferase</fullName>
    </alternativeName>
    <alternativeName>
        <fullName evidence="10">GFAT</fullName>
    </alternativeName>
    <alternativeName>
        <fullName evidence="10">Glucosamine-6-phosphate synthase</fullName>
    </alternativeName>
    <alternativeName>
        <fullName evidence="10">Hexosephosphate aminotransferase</fullName>
    </alternativeName>
    <alternativeName>
        <fullName evidence="10">L-glutamine--D-fructose-6-phosphate amidotransferase</fullName>
    </alternativeName>
</protein>
<gene>
    <name evidence="10" type="primary">glmS</name>
    <name evidence="13" type="ORF">SAMN04488021_12621</name>
</gene>
<dbReference type="FunFam" id="3.60.20.10:FF:000006">
    <property type="entry name" value="Glutamine--fructose-6-phosphate aminotransferase [isomerizing]"/>
    <property type="match status" value="1"/>
</dbReference>
<comment type="subcellular location">
    <subcellularLocation>
        <location evidence="2 10">Cytoplasm</location>
    </subcellularLocation>
</comment>
<evidence type="ECO:0000256" key="2">
    <source>
        <dbReference type="ARBA" id="ARBA00004496"/>
    </source>
</evidence>
<comment type="function">
    <text evidence="10">Catalyzes the first step in hexosamine metabolism, converting fructose-6P into glucosamine-6P using glutamine as a nitrogen source.</text>
</comment>
<dbReference type="Gene3D" id="3.40.50.10490">
    <property type="entry name" value="Glucose-6-phosphate isomerase like protein, domain 1"/>
    <property type="match status" value="2"/>
</dbReference>
<dbReference type="AlphaFoldDB" id="A0A1I3BZS4"/>
<reference evidence="13 14" key="1">
    <citation type="submission" date="2016-10" db="EMBL/GenBank/DDBJ databases">
        <authorList>
            <person name="de Groot N.N."/>
        </authorList>
    </citation>
    <scope>NUCLEOTIDE SEQUENCE [LARGE SCALE GENOMIC DNA]</scope>
    <source>
        <strain evidence="13 14">DSM 8537</strain>
    </source>
</reference>
<comment type="subunit">
    <text evidence="10">Homodimer.</text>
</comment>
<sequence>MCGIIGILGQHEVSPQLVEALKRLEYRGYDSAGVATVDEAGRLDRRRAVGKLVNLSDRLVHEPLTGHAGIGHTRWATHGAATEANAHPHRRGPVAVVHNGIVENFRELRDEVIALGMEPESQTDTETVALLTAWHMAQGMDAIQAARATLSRLHGAFALAFLFEGETDLMIAARKGSPLAIGHGEGEMFLGSDAIALAPFTDRITYLEDGDHAILRRAGAQVFDAEGRSVEREVQQIDVGSTRIDKGGYRHFMAKEIAEQPVVLGDALNHYIKGDRLVLPEAIDFRGVDRLTLVGCGTAFYAAHVARYWFETLAGLPCDLDVASEFRYREPPLSPQSWALFVSQSGETADTLAALHYARDKVARTVGVVNVGTSAIARDADIALPTLAGIEVGVASSKAFTCQLAVLAVLALKAAHDRGRLTDAELAAHLADLRALPALLNQALAVSDECRRLAGWLSEAQDVLYLGRGALYPVALEGALKLKELSYIHAEGYASGELKHGPIALIDRNVPVVVLAPRDELFDKTVSNMQEVMARHGQVLLISDPAGLELGGHGVRAELRMPTGGGLFQPILYAVPMQYLAYHTAVAKGTDVDQPRNLAKSVTVE</sequence>
<feature type="domain" description="SIS" evidence="12">
    <location>
        <begin position="279"/>
        <end position="420"/>
    </location>
</feature>
<evidence type="ECO:0000256" key="6">
    <source>
        <dbReference type="ARBA" id="ARBA00022576"/>
    </source>
</evidence>
<feature type="domain" description="Glutamine amidotransferase type-2" evidence="11">
    <location>
        <begin position="2"/>
        <end position="218"/>
    </location>
</feature>
<dbReference type="PANTHER" id="PTHR10937:SF0">
    <property type="entry name" value="GLUTAMINE--FRUCTOSE-6-PHOSPHATE TRANSAMINASE (ISOMERIZING)"/>
    <property type="match status" value="1"/>
</dbReference>
<dbReference type="PROSITE" id="PS51464">
    <property type="entry name" value="SIS"/>
    <property type="match status" value="2"/>
</dbReference>
<dbReference type="GO" id="GO:0004360">
    <property type="term" value="F:glutamine-fructose-6-phosphate transaminase (isomerizing) activity"/>
    <property type="evidence" value="ECO:0007669"/>
    <property type="project" value="UniProtKB-UniRule"/>
</dbReference>
<dbReference type="GO" id="GO:0005829">
    <property type="term" value="C:cytosol"/>
    <property type="evidence" value="ECO:0007669"/>
    <property type="project" value="TreeGrafter"/>
</dbReference>
<feature type="domain" description="SIS" evidence="12">
    <location>
        <begin position="453"/>
        <end position="595"/>
    </location>
</feature>
<dbReference type="Gene3D" id="3.60.20.10">
    <property type="entry name" value="Glutamine Phosphoribosylpyrophosphate, subunit 1, domain 1"/>
    <property type="match status" value="1"/>
</dbReference>